<dbReference type="InterPro" id="IPR051091">
    <property type="entry name" value="O-Glucosyltr/Glycosyltrsf_90"/>
</dbReference>
<feature type="transmembrane region" description="Helical" evidence="1">
    <location>
        <begin position="270"/>
        <end position="288"/>
    </location>
</feature>
<organism evidence="3 4">
    <name type="scientific">Cladobotryum mycophilum</name>
    <dbReference type="NCBI Taxonomy" id="491253"/>
    <lineage>
        <taxon>Eukaryota</taxon>
        <taxon>Fungi</taxon>
        <taxon>Dikarya</taxon>
        <taxon>Ascomycota</taxon>
        <taxon>Pezizomycotina</taxon>
        <taxon>Sordariomycetes</taxon>
        <taxon>Hypocreomycetidae</taxon>
        <taxon>Hypocreales</taxon>
        <taxon>Hypocreaceae</taxon>
        <taxon>Cladobotryum</taxon>
    </lineage>
</organism>
<evidence type="ECO:0000313" key="4">
    <source>
        <dbReference type="Proteomes" id="UP001338125"/>
    </source>
</evidence>
<evidence type="ECO:0000256" key="1">
    <source>
        <dbReference type="SAM" id="Phobius"/>
    </source>
</evidence>
<dbReference type="InterPro" id="IPR006598">
    <property type="entry name" value="CAP10"/>
</dbReference>
<keyword evidence="1" id="KW-0812">Transmembrane</keyword>
<dbReference type="SMART" id="SM00672">
    <property type="entry name" value="CAP10"/>
    <property type="match status" value="1"/>
</dbReference>
<feature type="transmembrane region" description="Helical" evidence="1">
    <location>
        <begin position="300"/>
        <end position="319"/>
    </location>
</feature>
<dbReference type="PANTHER" id="PTHR12203:SF61">
    <property type="entry name" value="CAPSULE PROTEIN"/>
    <property type="match status" value="1"/>
</dbReference>
<feature type="transmembrane region" description="Helical" evidence="1">
    <location>
        <begin position="149"/>
        <end position="169"/>
    </location>
</feature>
<reference evidence="3 4" key="1">
    <citation type="submission" date="2024-01" db="EMBL/GenBank/DDBJ databases">
        <title>Complete genome of Cladobotryum mycophilum ATHUM6906.</title>
        <authorList>
            <person name="Christinaki A.C."/>
            <person name="Myridakis A.I."/>
            <person name="Kouvelis V.N."/>
        </authorList>
    </citation>
    <scope>NUCLEOTIDE SEQUENCE [LARGE SCALE GENOMIC DNA]</scope>
    <source>
        <strain evidence="3 4">ATHUM6906</strain>
    </source>
</reference>
<keyword evidence="1" id="KW-1133">Transmembrane helix</keyword>
<name>A0ABR0T0Z1_9HYPO</name>
<keyword evidence="1" id="KW-0472">Membrane</keyword>
<feature type="transmembrane region" description="Helical" evidence="1">
    <location>
        <begin position="196"/>
        <end position="214"/>
    </location>
</feature>
<evidence type="ECO:0000313" key="3">
    <source>
        <dbReference type="EMBL" id="KAK5998114.1"/>
    </source>
</evidence>
<proteinExistence type="predicted"/>
<feature type="domain" description="Glycosyl transferase CAP10" evidence="2">
    <location>
        <begin position="534"/>
        <end position="826"/>
    </location>
</feature>
<feature type="transmembrane region" description="Helical" evidence="1">
    <location>
        <begin position="92"/>
        <end position="111"/>
    </location>
</feature>
<dbReference type="PANTHER" id="PTHR12203">
    <property type="entry name" value="KDEL LYS-ASP-GLU-LEU CONTAINING - RELATED"/>
    <property type="match status" value="1"/>
</dbReference>
<dbReference type="EMBL" id="JAVFKD010000001">
    <property type="protein sequence ID" value="KAK5998114.1"/>
    <property type="molecule type" value="Genomic_DNA"/>
</dbReference>
<sequence length="831" mass="93140">MDPVVKSTGAAVLCSILMQRLTSRPAGASELGSETLAWVILPFLFHISRSPDAITILRAIPSSSQSFNVPTPLLWVIAASLASFGFSKAESGMLGLWPAFVPLILTALQNIQAYSAKSSDSSLFSPSFNIWGTVSLALFANLALSKGHYLELFLSTIPVVTLLAIYIGLKFRSRKSPQHLPQVDTNDTIVTLAKRAVIALIAALSIENAVIVAFDLSSSKIIPTLVLGAAKSLTWFFSTQATQHTSWSIAVAIGTFSITSTLDPSSQSSAVWAVLNVVVSLLVLGQIIDMLPKQGKSKYLLWAFALFSLIPYLSNVFAIQSAQYAAISFSQSQQHPVETLMRAAKTDFKELLETQSKNLTAAENEYRRRYKMEPPPGFDAWYEYAVTHHSLIIDDFDTIYDSVSPFWKLSGRDVVGAMAYVEHAPELQSDLWLCTFSSDSGETSCDNPYRNFDRHYSLLLNRALGDLRGVLPNVRFLINHLDEPMVLIRPSSPERDDADNTRIDHTDLSHHSTWEAVTKFCSYHRNKTSNAELSIGDFPFIKDIATAMDLCQHPEYGRMHGLFMSPTSFQLIEGLAPVLSTGKPSTMGDILFPSPAYSESGFKYDEAGDVDWESKQNNVYWAGSTTGGFATDDKWSSYHRQRFVSLAQNVGEQQRQYYYLRGDGGTASRMKSSFLNTRLFDVTFTRILQCDKKSCRNQKHFFDTQNWADKNQPLKSRLVFDLDGNGISGRWYKLLASKSAPLKQTIFREWHDDRLVPWVHYIPVSQSMDELPELVMYLTSTEAGQQKAKEIAEQGRTWFSKAFREVDMGIYIYRLMLELARLQDFNREATK</sequence>
<dbReference type="Pfam" id="PF05686">
    <property type="entry name" value="Glyco_transf_90"/>
    <property type="match status" value="1"/>
</dbReference>
<evidence type="ECO:0000259" key="2">
    <source>
        <dbReference type="SMART" id="SM00672"/>
    </source>
</evidence>
<accession>A0ABR0T0Z1</accession>
<feature type="transmembrane region" description="Helical" evidence="1">
    <location>
        <begin position="123"/>
        <end position="143"/>
    </location>
</feature>
<keyword evidence="4" id="KW-1185">Reference proteome</keyword>
<comment type="caution">
    <text evidence="3">The sequence shown here is derived from an EMBL/GenBank/DDBJ whole genome shotgun (WGS) entry which is preliminary data.</text>
</comment>
<dbReference type="Proteomes" id="UP001338125">
    <property type="component" value="Unassembled WGS sequence"/>
</dbReference>
<gene>
    <name evidence="3" type="ORF">PT974_00486</name>
</gene>
<protein>
    <submittedName>
        <fullName evidence="3">Beta-1,2-xylosyltransferase 1-like protein</fullName>
    </submittedName>
</protein>